<dbReference type="Pfam" id="PF15887">
    <property type="entry name" value="Peptidase_Mx"/>
    <property type="match status" value="1"/>
</dbReference>
<dbReference type="InterPro" id="IPR031321">
    <property type="entry name" value="UCP012641"/>
</dbReference>
<accession>A0A5B9QF57</accession>
<dbReference type="OrthoDB" id="256753at2"/>
<keyword evidence="3" id="KW-1185">Reference proteome</keyword>
<dbReference type="AlphaFoldDB" id="A0A5B9QF57"/>
<dbReference type="Pfam" id="PF10005">
    <property type="entry name" value="Zn_ribbon_DZR_6"/>
    <property type="match status" value="1"/>
</dbReference>
<evidence type="ECO:0000313" key="2">
    <source>
        <dbReference type="EMBL" id="QEG36519.1"/>
    </source>
</evidence>
<proteinExistence type="predicted"/>
<protein>
    <recommendedName>
        <fullName evidence="1">Zinc-ribbon domain-containing protein</fullName>
    </recommendedName>
</protein>
<dbReference type="KEGG" id="bgok:Pr1d_38330"/>
<organism evidence="2 3">
    <name type="scientific">Bythopirellula goksoeyrii</name>
    <dbReference type="NCBI Taxonomy" id="1400387"/>
    <lineage>
        <taxon>Bacteria</taxon>
        <taxon>Pseudomonadati</taxon>
        <taxon>Planctomycetota</taxon>
        <taxon>Planctomycetia</taxon>
        <taxon>Pirellulales</taxon>
        <taxon>Lacipirellulaceae</taxon>
        <taxon>Bythopirellula</taxon>
    </lineage>
</organism>
<dbReference type="EMBL" id="CP042913">
    <property type="protein sequence ID" value="QEG36519.1"/>
    <property type="molecule type" value="Genomic_DNA"/>
</dbReference>
<dbReference type="PIRSF" id="PIRSF012641">
    <property type="entry name" value="UCP012641"/>
    <property type="match status" value="1"/>
</dbReference>
<feature type="domain" description="Zinc-ribbon" evidence="1">
    <location>
        <begin position="4"/>
        <end position="94"/>
    </location>
</feature>
<dbReference type="InterPro" id="IPR011201">
    <property type="entry name" value="Zinc-ribbon_6_bact"/>
</dbReference>
<evidence type="ECO:0000259" key="1">
    <source>
        <dbReference type="Pfam" id="PF10005"/>
    </source>
</evidence>
<reference evidence="2 3" key="1">
    <citation type="submission" date="2019-08" db="EMBL/GenBank/DDBJ databases">
        <title>Deep-cultivation of Planctomycetes and their phenomic and genomic characterization uncovers novel biology.</title>
        <authorList>
            <person name="Wiegand S."/>
            <person name="Jogler M."/>
            <person name="Boedeker C."/>
            <person name="Pinto D."/>
            <person name="Vollmers J."/>
            <person name="Rivas-Marin E."/>
            <person name="Kohn T."/>
            <person name="Peeters S.H."/>
            <person name="Heuer A."/>
            <person name="Rast P."/>
            <person name="Oberbeckmann S."/>
            <person name="Bunk B."/>
            <person name="Jeske O."/>
            <person name="Meyerdierks A."/>
            <person name="Storesund J.E."/>
            <person name="Kallscheuer N."/>
            <person name="Luecker S."/>
            <person name="Lage O.M."/>
            <person name="Pohl T."/>
            <person name="Merkel B.J."/>
            <person name="Hornburger P."/>
            <person name="Mueller R.-W."/>
            <person name="Bruemmer F."/>
            <person name="Labrenz M."/>
            <person name="Spormann A.M."/>
            <person name="Op den Camp H."/>
            <person name="Overmann J."/>
            <person name="Amann R."/>
            <person name="Jetten M.S.M."/>
            <person name="Mascher T."/>
            <person name="Medema M.H."/>
            <person name="Devos D.P."/>
            <person name="Kaster A.-K."/>
            <person name="Ovreas L."/>
            <person name="Rohde M."/>
            <person name="Galperin M.Y."/>
            <person name="Jogler C."/>
        </authorList>
    </citation>
    <scope>NUCLEOTIDE SEQUENCE [LARGE SCALE GENOMIC DNA]</scope>
    <source>
        <strain evidence="2 3">Pr1d</strain>
    </source>
</reference>
<dbReference type="RefSeq" id="WP_148074852.1">
    <property type="nucleotide sequence ID" value="NZ_CP042913.1"/>
</dbReference>
<sequence length="331" mass="37775">MRTFDCCCGNSLFFHSTYCISCNRNTGMCPACNRVVPVIEEVDGICRCGNPDCGVEVTQCFNGETNDFCNRLVVKAELENLCDYCTLTTVIPDMPIAGNYEKWKRLEQAKQRVLYLLDQIGLEFRGVDENSEPTLSFEFKADAEKPVTTGHKNGCITINIREADSVERERSRVELQEPQRSLIGHFRHELGHFFWDRLVRGDREVAFRVLFGDERTPTYKEALTNYYQKGPALNWTSNFISAYATMHPWEDFAETFSAYLDMASVVDTATHFGVTDSGIQDFDAMLKSYSRVGLIANEFNRDMGLLDLVPQVFVQPVVEKLRFVHGLRKEV</sequence>
<gene>
    <name evidence="2" type="ORF">Pr1d_38330</name>
</gene>
<evidence type="ECO:0000313" key="3">
    <source>
        <dbReference type="Proteomes" id="UP000323917"/>
    </source>
</evidence>
<dbReference type="Gene3D" id="3.40.390.70">
    <property type="match status" value="1"/>
</dbReference>
<name>A0A5B9QF57_9BACT</name>
<dbReference type="Proteomes" id="UP000323917">
    <property type="component" value="Chromosome"/>
</dbReference>